<dbReference type="HOGENOM" id="CLU_013315_4_0_11"/>
<evidence type="ECO:0000256" key="7">
    <source>
        <dbReference type="SAM" id="MobiDB-lite"/>
    </source>
</evidence>
<dbReference type="Pfam" id="PF13515">
    <property type="entry name" value="FUSC_2"/>
    <property type="match status" value="1"/>
</dbReference>
<dbReference type="KEGG" id="sma:SAVERM_7228"/>
<feature type="transmembrane region" description="Helical" evidence="8">
    <location>
        <begin position="563"/>
        <end position="583"/>
    </location>
</feature>
<evidence type="ECO:0000256" key="4">
    <source>
        <dbReference type="ARBA" id="ARBA00022989"/>
    </source>
</evidence>
<feature type="transmembrane region" description="Helical" evidence="8">
    <location>
        <begin position="140"/>
        <end position="160"/>
    </location>
</feature>
<keyword evidence="3 8" id="KW-0812">Transmembrane</keyword>
<proteinExistence type="inferred from homology"/>
<comment type="similarity">
    <text evidence="6">Belongs to the YccS/YhfK family.</text>
</comment>
<evidence type="ECO:0000256" key="8">
    <source>
        <dbReference type="SAM" id="Phobius"/>
    </source>
</evidence>
<protein>
    <submittedName>
        <fullName evidence="10">Secreted protein</fullName>
    </submittedName>
</protein>
<keyword evidence="5 8" id="KW-0472">Membrane</keyword>
<dbReference type="EMBL" id="BA000030">
    <property type="protein sequence ID" value="BAC74939.1"/>
    <property type="molecule type" value="Genomic_DNA"/>
</dbReference>
<dbReference type="eggNOG" id="COG1289">
    <property type="taxonomic scope" value="Bacteria"/>
</dbReference>
<dbReference type="GO" id="GO:0005886">
    <property type="term" value="C:plasma membrane"/>
    <property type="evidence" value="ECO:0007669"/>
    <property type="project" value="UniProtKB-SubCell"/>
</dbReference>
<feature type="transmembrane region" description="Helical" evidence="8">
    <location>
        <begin position="214"/>
        <end position="234"/>
    </location>
</feature>
<evidence type="ECO:0000313" key="11">
    <source>
        <dbReference type="Proteomes" id="UP000000428"/>
    </source>
</evidence>
<comment type="subcellular location">
    <subcellularLocation>
        <location evidence="1">Cell membrane</location>
        <topology evidence="1">Multi-pass membrane protein</topology>
    </subcellularLocation>
</comment>
<dbReference type="PANTHER" id="PTHR30509">
    <property type="entry name" value="P-HYDROXYBENZOIC ACID EFFLUX PUMP SUBUNIT-RELATED"/>
    <property type="match status" value="1"/>
</dbReference>
<evidence type="ECO:0000256" key="3">
    <source>
        <dbReference type="ARBA" id="ARBA00022692"/>
    </source>
</evidence>
<evidence type="ECO:0000256" key="5">
    <source>
        <dbReference type="ARBA" id="ARBA00023136"/>
    </source>
</evidence>
<dbReference type="AlphaFoldDB" id="Q826G5"/>
<feature type="transmembrane region" description="Helical" evidence="8">
    <location>
        <begin position="534"/>
        <end position="551"/>
    </location>
</feature>
<feature type="region of interest" description="Disordered" evidence="7">
    <location>
        <begin position="638"/>
        <end position="658"/>
    </location>
</feature>
<feature type="region of interest" description="Disordered" evidence="7">
    <location>
        <begin position="759"/>
        <end position="784"/>
    </location>
</feature>
<feature type="compositionally biased region" description="Basic and acidic residues" evidence="7">
    <location>
        <begin position="759"/>
        <end position="773"/>
    </location>
</feature>
<feature type="transmembrane region" description="Helical" evidence="8">
    <location>
        <begin position="486"/>
        <end position="504"/>
    </location>
</feature>
<gene>
    <name evidence="10" type="ORF">SAVERM_7228</name>
</gene>
<evidence type="ECO:0000313" key="10">
    <source>
        <dbReference type="EMBL" id="BAC74939.1"/>
    </source>
</evidence>
<keyword evidence="11" id="KW-1185">Reference proteome</keyword>
<feature type="domain" description="Integral membrane bound transporter" evidence="9">
    <location>
        <begin position="452"/>
        <end position="575"/>
    </location>
</feature>
<evidence type="ECO:0000259" key="9">
    <source>
        <dbReference type="Pfam" id="PF13515"/>
    </source>
</evidence>
<reference evidence="10 11" key="3">
    <citation type="journal article" date="2014" name="J. Ind. Microbiol. Biotechnol.">
        <title>Genome mining of the Streptomyces avermitilis genome and development of genome-minimized hosts for heterologous expression of biosynthetic gene clusters.</title>
        <authorList>
            <person name="Ikeda H."/>
            <person name="Shin-ya K."/>
            <person name="Omura S."/>
        </authorList>
    </citation>
    <scope>NUCLEOTIDE SEQUENCE [LARGE SCALE GENOMIC DNA]</scope>
    <source>
        <strain evidence="11">ATCC 31267 / DSM 46492 / JCM 5070 / NBRC 14893 / NCIMB 12804 / NRRL 8165 / MA-4680</strain>
    </source>
</reference>
<name>Q826G5_STRAW</name>
<feature type="transmembrane region" description="Helical" evidence="8">
    <location>
        <begin position="166"/>
        <end position="183"/>
    </location>
</feature>
<evidence type="ECO:0000256" key="2">
    <source>
        <dbReference type="ARBA" id="ARBA00022475"/>
    </source>
</evidence>
<keyword evidence="4 8" id="KW-1133">Transmembrane helix</keyword>
<dbReference type="PANTHER" id="PTHR30509:SF9">
    <property type="entry name" value="MULTIDRUG RESISTANCE PROTEIN MDTO"/>
    <property type="match status" value="1"/>
</dbReference>
<evidence type="ECO:0000256" key="6">
    <source>
        <dbReference type="ARBA" id="ARBA00043993"/>
    </source>
</evidence>
<accession>Q826G5</accession>
<evidence type="ECO:0000256" key="1">
    <source>
        <dbReference type="ARBA" id="ARBA00004651"/>
    </source>
</evidence>
<reference evidence="10 11" key="2">
    <citation type="journal article" date="2003" name="Nat. Biotechnol.">
        <title>Complete genome sequence and comparative analysis of the industrial microorganism Streptomyces avermitilis.</title>
        <authorList>
            <person name="Ikeda H."/>
            <person name="Ishikawa J."/>
            <person name="Hanamoto A."/>
            <person name="Shinose M."/>
            <person name="Kikuchi H."/>
            <person name="Shiba T."/>
            <person name="Sakaki Y."/>
            <person name="Hattori M."/>
            <person name="Omura S."/>
        </authorList>
    </citation>
    <scope>NUCLEOTIDE SEQUENCE [LARGE SCALE GENOMIC DNA]</scope>
    <source>
        <strain evidence="11">ATCC 31267 / DSM 46492 / JCM 5070 / NBRC 14893 / NCIMB 12804 / NRRL 8165 / MA-4680</strain>
    </source>
</reference>
<organism evidence="10 11">
    <name type="scientific">Streptomyces avermitilis (strain ATCC 31267 / DSM 46492 / JCM 5070 / NBRC 14893 / NCIMB 12804 / NRRL 8165 / MA-4680)</name>
    <dbReference type="NCBI Taxonomy" id="227882"/>
    <lineage>
        <taxon>Bacteria</taxon>
        <taxon>Bacillati</taxon>
        <taxon>Actinomycetota</taxon>
        <taxon>Actinomycetes</taxon>
        <taxon>Kitasatosporales</taxon>
        <taxon>Streptomycetaceae</taxon>
        <taxon>Streptomyces</taxon>
    </lineage>
</organism>
<dbReference type="Proteomes" id="UP000000428">
    <property type="component" value="Chromosome"/>
</dbReference>
<sequence>MPALRPGRTDGGRSAVSAVSAVAAPGPAAAAASLFAGRVGGFLARRLPHLDQADATRQGVPARLTPVTWLRAFGEVVRSGLTIEETRLEPLLALRTAAGVAIVVGPALWLASPAYAASAALGAYSAGGATFQRTWRPRKVIALGAGAGLALSTFVGYLAAGRLVTFLPLLAVWAFVAGMAWAVGSTAGIVAATTVGSMLVTITLPTSVGRALEHAGVIALGGVVQAVLILLFPIRRWGAHRDALADALAAVADYARRLRHDPTAPFDPEPLMTARDAAAVTPSQARTRPPVLHGPRGLAERIRPVVAALADPDVGAPAEGPGRDRARELLDAAADVLDAAARSIRRGTPAEVPPRSTDVLRVDEDHEVLEGPARQAAERLVELLGEVLEIAGSGGTSGRTPTPPGPADAQFLVRPTMFRLVPVVVRAVRRELRRDSPVFRHAVRLAAVATLGYLIAARLPLGHGYWAPIASVMVMRPDFHRTYARAVARLAGTLAGVALATGMVRALGPDAHVFGALAVVSAGLSYTLIRTGYAYSQCFTAAYVVFLLGMGGQAWEQTVPERVVLTLLGGALAMVAYVVFPAWETPMLAGRLADWLAANGRYAAAVLRSYAEPTREHRADMRRALLASRKARAAWQETYDRARQEPVGPRGLTSREAQDAQEALKGFGRAAMLMESHVPRADSRFVPEAERFAEALEADTAQAAVDVREHRNPDWGRVEEALHAWEGSAAGDRSPVMRRGAELQKQALEDLATAVSRTPLERDVGSAREEQRVRATLAAEGDGR</sequence>
<reference evidence="10 11" key="1">
    <citation type="journal article" date="2001" name="Proc. Natl. Acad. Sci. U.S.A.">
        <title>Genome sequence of an industrial microorganism Streptomyces avermitilis: deducing the ability of producing secondary metabolites.</title>
        <authorList>
            <person name="Omura S."/>
            <person name="Ikeda H."/>
            <person name="Ishikawa J."/>
            <person name="Hanamoto A."/>
            <person name="Takahashi C."/>
            <person name="Shinose M."/>
            <person name="Takahashi Y."/>
            <person name="Horikawa H."/>
            <person name="Nakazawa H."/>
            <person name="Osonoe T."/>
            <person name="Kikuchi H."/>
            <person name="Shiba T."/>
            <person name="Sakaki Y."/>
            <person name="Hattori M."/>
        </authorList>
    </citation>
    <scope>NUCLEOTIDE SEQUENCE [LARGE SCALE GENOMIC DNA]</scope>
    <source>
        <strain evidence="11">ATCC 31267 / DSM 46492 / JCM 5070 / NBRC 14893 / NCIMB 12804 / NRRL 8165 / MA-4680</strain>
    </source>
</reference>
<dbReference type="InterPro" id="IPR049453">
    <property type="entry name" value="Memb_transporter_dom"/>
</dbReference>
<keyword evidence="2" id="KW-1003">Cell membrane</keyword>